<dbReference type="Proteomes" id="UP000298390">
    <property type="component" value="Unassembled WGS sequence"/>
</dbReference>
<evidence type="ECO:0000313" key="4">
    <source>
        <dbReference type="Proteomes" id="UP000298390"/>
    </source>
</evidence>
<name>A0A4Y9YMQ7_9APHY</name>
<gene>
    <name evidence="3" type="ORF">EVJ58_g2982</name>
</gene>
<feature type="domain" description="Peptidase C14 caspase" evidence="2">
    <location>
        <begin position="20"/>
        <end position="234"/>
    </location>
</feature>
<accession>A0A4Y9YMQ7</accession>
<dbReference type="GO" id="GO:0006508">
    <property type="term" value="P:proteolysis"/>
    <property type="evidence" value="ECO:0007669"/>
    <property type="project" value="InterPro"/>
</dbReference>
<dbReference type="GO" id="GO:0005737">
    <property type="term" value="C:cytoplasm"/>
    <property type="evidence" value="ECO:0007669"/>
    <property type="project" value="TreeGrafter"/>
</dbReference>
<comment type="similarity">
    <text evidence="1">Belongs to the peptidase C14B family.</text>
</comment>
<protein>
    <recommendedName>
        <fullName evidence="2">Peptidase C14 caspase domain-containing protein</fullName>
    </recommendedName>
</protein>
<proteinExistence type="inferred from homology"/>
<evidence type="ECO:0000313" key="3">
    <source>
        <dbReference type="EMBL" id="TFY63876.1"/>
    </source>
</evidence>
<organism evidence="3 4">
    <name type="scientific">Rhodofomes roseus</name>
    <dbReference type="NCBI Taxonomy" id="34475"/>
    <lineage>
        <taxon>Eukaryota</taxon>
        <taxon>Fungi</taxon>
        <taxon>Dikarya</taxon>
        <taxon>Basidiomycota</taxon>
        <taxon>Agaricomycotina</taxon>
        <taxon>Agaricomycetes</taxon>
        <taxon>Polyporales</taxon>
        <taxon>Rhodofomes</taxon>
    </lineage>
</organism>
<sequence length="278" mass="31278">MKIGALYKRTTDSEHRQGARKALLIGINYDTQASRDPDSTATALLNCHRDIVAMRKLLIDCYSYKASDIVVMLDADNYLQPTHNNMILAMDDLVKGARPGDRLVFMCESPAVNLHGFFLNEADDFDEALMPMDHEGTRNKAKLIIDNAILDACHSGTLLDLDHYMCNMVYTPRISRGPRGSGSWRQAVQRKTATDVGGSEGPFYVDEELRRNPHPVLKDLVMRLMHARDNVSLRLHAAAKRQRKKGHDSSCVLDGVNFQDVQVGSQEKLDMEVIVFEF</sequence>
<dbReference type="EMBL" id="SEKV01000116">
    <property type="protein sequence ID" value="TFY63876.1"/>
    <property type="molecule type" value="Genomic_DNA"/>
</dbReference>
<dbReference type="InterPro" id="IPR011600">
    <property type="entry name" value="Pept_C14_caspase"/>
</dbReference>
<comment type="caution">
    <text evidence="3">The sequence shown here is derived from an EMBL/GenBank/DDBJ whole genome shotgun (WGS) entry which is preliminary data.</text>
</comment>
<evidence type="ECO:0000256" key="1">
    <source>
        <dbReference type="ARBA" id="ARBA00009005"/>
    </source>
</evidence>
<dbReference type="Gene3D" id="3.40.50.12660">
    <property type="match status" value="1"/>
</dbReference>
<dbReference type="PANTHER" id="PTHR48104:SF30">
    <property type="entry name" value="METACASPASE-1"/>
    <property type="match status" value="1"/>
</dbReference>
<dbReference type="InterPro" id="IPR050452">
    <property type="entry name" value="Metacaspase"/>
</dbReference>
<dbReference type="GO" id="GO:0004197">
    <property type="term" value="F:cysteine-type endopeptidase activity"/>
    <property type="evidence" value="ECO:0007669"/>
    <property type="project" value="InterPro"/>
</dbReference>
<evidence type="ECO:0000259" key="2">
    <source>
        <dbReference type="Pfam" id="PF00656"/>
    </source>
</evidence>
<dbReference type="AlphaFoldDB" id="A0A4Y9YMQ7"/>
<dbReference type="Pfam" id="PF00656">
    <property type="entry name" value="Peptidase_C14"/>
    <property type="match status" value="1"/>
</dbReference>
<dbReference type="PANTHER" id="PTHR48104">
    <property type="entry name" value="METACASPASE-4"/>
    <property type="match status" value="1"/>
</dbReference>
<reference evidence="3 4" key="1">
    <citation type="submission" date="2019-01" db="EMBL/GenBank/DDBJ databases">
        <title>Genome sequencing of the rare red list fungi Fomitopsis rosea.</title>
        <authorList>
            <person name="Buettner E."/>
            <person name="Kellner H."/>
        </authorList>
    </citation>
    <scope>NUCLEOTIDE SEQUENCE [LARGE SCALE GENOMIC DNA]</scope>
    <source>
        <strain evidence="3 4">DSM 105464</strain>
    </source>
</reference>